<sequence length="526" mass="57207">MSGERSAATSSGTGYGAINNNKVKGVNGVGKHHKNVERSFLTRVFELDTRNTTVAKEFRAGTTSFLTMAYILLVNPEILGTPHTGIARGDVVIGTALASAFASFIVGFFGNLPFGCAPGLGLSAYLSYGLVQGRGIPWQGALTTCVVTGAIMLLLAITRLSDLMMSFIPRTIKSATVVGMGLLLSFIGMQTIHVVVAADDDSLIKLGPLDNWEVWLSLIGLILLATLTYHHVRGAVLIGIFVLTMILWQSDNSWPDKIIEIPNTERANSIFQASLSFDLIDESYIPGILAFLSVGIFDVSGVMYACSRLANLQDKETGETPGGKWAFIATALGTIVAGLLGCSPIIIHLESVAGIKEGGRTGLTACVISFWFLVSVLFAPLFGDIPVYATAPVLLLIGSMMMGEASEINWRSMYEAVPAFLTLAMMPLTFSIPNGIFFGTVSHILLYITTGEFFTWFKEYFFSRSIRRYDSFEEATKLTTQGGDIEDNNNRKVAEKIPSFFGVEPYERSPSLLLRQEEYDFEDQGF</sequence>
<evidence type="ECO:0000256" key="6">
    <source>
        <dbReference type="ARBA" id="ARBA00023136"/>
    </source>
</evidence>
<feature type="transmembrane region" description="Helical" evidence="7">
    <location>
        <begin position="385"/>
        <end position="401"/>
    </location>
</feature>
<feature type="transmembrane region" description="Helical" evidence="7">
    <location>
        <begin position="177"/>
        <end position="198"/>
    </location>
</feature>
<dbReference type="InterPro" id="IPR045018">
    <property type="entry name" value="Azg-like"/>
</dbReference>
<dbReference type="PANTHER" id="PTHR43337">
    <property type="entry name" value="XANTHINE/URACIL PERMEASE C887.17-RELATED"/>
    <property type="match status" value="1"/>
</dbReference>
<keyword evidence="4 7" id="KW-0812">Transmembrane</keyword>
<evidence type="ECO:0000256" key="3">
    <source>
        <dbReference type="ARBA" id="ARBA00022448"/>
    </source>
</evidence>
<dbReference type="EMBL" id="HBIN01009043">
    <property type="protein sequence ID" value="CAE0436461.1"/>
    <property type="molecule type" value="Transcribed_RNA"/>
</dbReference>
<feature type="transmembrane region" description="Helical" evidence="7">
    <location>
        <begin position="136"/>
        <end position="157"/>
    </location>
</feature>
<evidence type="ECO:0000256" key="5">
    <source>
        <dbReference type="ARBA" id="ARBA00022989"/>
    </source>
</evidence>
<gene>
    <name evidence="8" type="ORF">ASTO00021_LOCUS6720</name>
</gene>
<name>A0A7S3LN44_9STRA</name>
<dbReference type="Pfam" id="PF00860">
    <property type="entry name" value="Xan_ur_permease"/>
    <property type="match status" value="1"/>
</dbReference>
<comment type="similarity">
    <text evidence="2">Belongs to the nucleobase:cation symporter-2 (NCS2) (TC 2.A.40) family. Azg-like subfamily.</text>
</comment>
<keyword evidence="6 7" id="KW-0472">Membrane</keyword>
<dbReference type="GO" id="GO:0012505">
    <property type="term" value="C:endomembrane system"/>
    <property type="evidence" value="ECO:0007669"/>
    <property type="project" value="UniProtKB-SubCell"/>
</dbReference>
<feature type="transmembrane region" description="Helical" evidence="7">
    <location>
        <begin position="325"/>
        <end position="349"/>
    </location>
</feature>
<evidence type="ECO:0000256" key="2">
    <source>
        <dbReference type="ARBA" id="ARBA00005697"/>
    </source>
</evidence>
<reference evidence="8" key="1">
    <citation type="submission" date="2021-01" db="EMBL/GenBank/DDBJ databases">
        <authorList>
            <person name="Corre E."/>
            <person name="Pelletier E."/>
            <person name="Niang G."/>
            <person name="Scheremetjew M."/>
            <person name="Finn R."/>
            <person name="Kale V."/>
            <person name="Holt S."/>
            <person name="Cochrane G."/>
            <person name="Meng A."/>
            <person name="Brown T."/>
            <person name="Cohen L."/>
        </authorList>
    </citation>
    <scope>NUCLEOTIDE SEQUENCE</scope>
    <source>
        <strain evidence="8">GSBS06</strain>
    </source>
</reference>
<dbReference type="GO" id="GO:0005886">
    <property type="term" value="C:plasma membrane"/>
    <property type="evidence" value="ECO:0007669"/>
    <property type="project" value="TreeGrafter"/>
</dbReference>
<evidence type="ECO:0000256" key="4">
    <source>
        <dbReference type="ARBA" id="ARBA00022692"/>
    </source>
</evidence>
<comment type="subcellular location">
    <subcellularLocation>
        <location evidence="1">Endomembrane system</location>
        <topology evidence="1">Multi-pass membrane protein</topology>
    </subcellularLocation>
</comment>
<proteinExistence type="inferred from homology"/>
<evidence type="ECO:0000256" key="7">
    <source>
        <dbReference type="SAM" id="Phobius"/>
    </source>
</evidence>
<dbReference type="InterPro" id="IPR006043">
    <property type="entry name" value="NCS2"/>
</dbReference>
<evidence type="ECO:0000256" key="1">
    <source>
        <dbReference type="ARBA" id="ARBA00004127"/>
    </source>
</evidence>
<organism evidence="8">
    <name type="scientific">Aplanochytrium stocchinoi</name>
    <dbReference type="NCBI Taxonomy" id="215587"/>
    <lineage>
        <taxon>Eukaryota</taxon>
        <taxon>Sar</taxon>
        <taxon>Stramenopiles</taxon>
        <taxon>Bigyra</taxon>
        <taxon>Labyrinthulomycetes</taxon>
        <taxon>Thraustochytrida</taxon>
        <taxon>Thraustochytriidae</taxon>
        <taxon>Aplanochytrium</taxon>
    </lineage>
</organism>
<keyword evidence="3" id="KW-0813">Transport</keyword>
<dbReference type="AlphaFoldDB" id="A0A7S3LN44"/>
<evidence type="ECO:0000313" key="8">
    <source>
        <dbReference type="EMBL" id="CAE0436461.1"/>
    </source>
</evidence>
<dbReference type="GO" id="GO:0005345">
    <property type="term" value="F:purine nucleobase transmembrane transporter activity"/>
    <property type="evidence" value="ECO:0007669"/>
    <property type="project" value="TreeGrafter"/>
</dbReference>
<feature type="transmembrane region" description="Helical" evidence="7">
    <location>
        <begin position="218"/>
        <end position="248"/>
    </location>
</feature>
<accession>A0A7S3LN44</accession>
<keyword evidence="5 7" id="KW-1133">Transmembrane helix</keyword>
<feature type="transmembrane region" description="Helical" evidence="7">
    <location>
        <begin position="91"/>
        <end position="110"/>
    </location>
</feature>
<feature type="transmembrane region" description="Helical" evidence="7">
    <location>
        <begin position="413"/>
        <end position="430"/>
    </location>
</feature>
<evidence type="ECO:0008006" key="9">
    <source>
        <dbReference type="Google" id="ProtNLM"/>
    </source>
</evidence>
<feature type="transmembrane region" description="Helical" evidence="7">
    <location>
        <begin position="284"/>
        <end position="305"/>
    </location>
</feature>
<protein>
    <recommendedName>
        <fullName evidence="9">Xanthine/uracil/vitamin C permease</fullName>
    </recommendedName>
</protein>
<dbReference type="PANTHER" id="PTHR43337:SF1">
    <property type="entry name" value="XANTHINE_URACIL PERMEASE C887.17-RELATED"/>
    <property type="match status" value="1"/>
</dbReference>